<keyword evidence="4" id="KW-1185">Reference proteome</keyword>
<feature type="transmembrane region" description="Helical" evidence="1">
    <location>
        <begin position="223"/>
        <end position="241"/>
    </location>
</feature>
<keyword evidence="1" id="KW-0472">Membrane</keyword>
<feature type="domain" description="Acyltransferase 3" evidence="2">
    <location>
        <begin position="4"/>
        <end position="335"/>
    </location>
</feature>
<gene>
    <name evidence="3" type="ORF">FYJ75_09260</name>
</gene>
<feature type="transmembrane region" description="Helical" evidence="1">
    <location>
        <begin position="87"/>
        <end position="105"/>
    </location>
</feature>
<feature type="transmembrane region" description="Helical" evidence="1">
    <location>
        <begin position="253"/>
        <end position="271"/>
    </location>
</feature>
<protein>
    <submittedName>
        <fullName evidence="3">Acyltransferase</fullName>
    </submittedName>
</protein>
<feature type="transmembrane region" description="Helical" evidence="1">
    <location>
        <begin position="46"/>
        <end position="66"/>
    </location>
</feature>
<evidence type="ECO:0000259" key="2">
    <source>
        <dbReference type="Pfam" id="PF01757"/>
    </source>
</evidence>
<sequence>MRKYYIDRIRVMTIILVVVYHVIYIYNSVIKDGVIGPVTQFHGLDAIQYVLYPWFMVILFLISGMCSRYYLETHTEREYFRARTRKLLVPSTIGLFVIGWMQGYLNMSISHVFDGMTGKIPGVIFYLILCLSGTGVLWTIQVMWVCSVVLLIVRRIEKGRLLKAGEHAGIAVLVLLGIPVWISAQILNMPMIAVYRFGIYGFTFLLGYYVFSWEKVTDTLKKYSIPLLIAAAVLGIAYVCMDYGKNYAVAPNVNSPLAIAYCWMMCLALIGSMKRWGNKSSAAGRFLAKRSFGLYVFHYLTLSACAYFLTTYTDLPGVALYLLTAIAAFGGAFLLNAVVSRIPVIRWCVLGIKKEDSHVS</sequence>
<feature type="transmembrane region" description="Helical" evidence="1">
    <location>
        <begin position="193"/>
        <end position="211"/>
    </location>
</feature>
<dbReference type="InterPro" id="IPR002656">
    <property type="entry name" value="Acyl_transf_3_dom"/>
</dbReference>
<organism evidence="3 4">
    <name type="scientific">Roseburia porci</name>
    <dbReference type="NCBI Taxonomy" id="2605790"/>
    <lineage>
        <taxon>Bacteria</taxon>
        <taxon>Bacillati</taxon>
        <taxon>Bacillota</taxon>
        <taxon>Clostridia</taxon>
        <taxon>Lachnospirales</taxon>
        <taxon>Lachnospiraceae</taxon>
        <taxon>Roseburia</taxon>
    </lineage>
</organism>
<feature type="transmembrane region" description="Helical" evidence="1">
    <location>
        <begin position="9"/>
        <end position="26"/>
    </location>
</feature>
<dbReference type="AlphaFoldDB" id="A0A6L5YRX7"/>
<feature type="transmembrane region" description="Helical" evidence="1">
    <location>
        <begin position="292"/>
        <end position="312"/>
    </location>
</feature>
<evidence type="ECO:0000313" key="3">
    <source>
        <dbReference type="EMBL" id="MST75210.1"/>
    </source>
</evidence>
<keyword evidence="1" id="KW-0812">Transmembrane</keyword>
<keyword evidence="1" id="KW-1133">Transmembrane helix</keyword>
<dbReference type="EMBL" id="VUNI01000015">
    <property type="protein sequence ID" value="MST75210.1"/>
    <property type="molecule type" value="Genomic_DNA"/>
</dbReference>
<accession>A0A6L5YRX7</accession>
<comment type="caution">
    <text evidence="3">The sequence shown here is derived from an EMBL/GenBank/DDBJ whole genome shotgun (WGS) entry which is preliminary data.</text>
</comment>
<feature type="transmembrane region" description="Helical" evidence="1">
    <location>
        <begin position="318"/>
        <end position="339"/>
    </location>
</feature>
<proteinExistence type="predicted"/>
<dbReference type="PANTHER" id="PTHR36927:SF1">
    <property type="entry name" value="MDO-LIKE PROTEIN"/>
    <property type="match status" value="1"/>
</dbReference>
<evidence type="ECO:0000256" key="1">
    <source>
        <dbReference type="SAM" id="Phobius"/>
    </source>
</evidence>
<dbReference type="GO" id="GO:0016747">
    <property type="term" value="F:acyltransferase activity, transferring groups other than amino-acyl groups"/>
    <property type="evidence" value="ECO:0007669"/>
    <property type="project" value="InterPro"/>
</dbReference>
<evidence type="ECO:0000313" key="4">
    <source>
        <dbReference type="Proteomes" id="UP000474024"/>
    </source>
</evidence>
<dbReference type="Pfam" id="PF01757">
    <property type="entry name" value="Acyl_transf_3"/>
    <property type="match status" value="1"/>
</dbReference>
<dbReference type="Proteomes" id="UP000474024">
    <property type="component" value="Unassembled WGS sequence"/>
</dbReference>
<dbReference type="RefSeq" id="WP_154430173.1">
    <property type="nucleotide sequence ID" value="NZ_VUNI01000015.1"/>
</dbReference>
<dbReference type="PANTHER" id="PTHR36927">
    <property type="entry name" value="BLR4337 PROTEIN"/>
    <property type="match status" value="1"/>
</dbReference>
<name>A0A6L5YRX7_9FIRM</name>
<feature type="transmembrane region" description="Helical" evidence="1">
    <location>
        <begin position="125"/>
        <end position="153"/>
    </location>
</feature>
<feature type="transmembrane region" description="Helical" evidence="1">
    <location>
        <begin position="165"/>
        <end position="187"/>
    </location>
</feature>
<reference evidence="3 4" key="1">
    <citation type="submission" date="2019-08" db="EMBL/GenBank/DDBJ databases">
        <title>In-depth cultivation of the pig gut microbiome towards novel bacterial diversity and tailored functional studies.</title>
        <authorList>
            <person name="Wylensek D."/>
            <person name="Hitch T.C.A."/>
            <person name="Clavel T."/>
        </authorList>
    </citation>
    <scope>NUCLEOTIDE SEQUENCE [LARGE SCALE GENOMIC DNA]</scope>
    <source>
        <strain evidence="3 4">MUC/MUC-530-WT-4D</strain>
    </source>
</reference>
<keyword evidence="3" id="KW-0808">Transferase</keyword>
<keyword evidence="3" id="KW-0012">Acyltransferase</keyword>
<dbReference type="InterPro" id="IPR050623">
    <property type="entry name" value="Glucan_succinyl_AcylTrfase"/>
</dbReference>